<proteinExistence type="predicted"/>
<dbReference type="PROSITE" id="PS50943">
    <property type="entry name" value="HTH_CROC1"/>
    <property type="match status" value="1"/>
</dbReference>
<evidence type="ECO:0000259" key="2">
    <source>
        <dbReference type="PROSITE" id="PS50943"/>
    </source>
</evidence>
<sequence length="73" mass="8735">MRLKNKLDELRKLNGITQEEFAKELRVSRQTISAIENGKYNPSLDLAFEIALYFNMTIEEVFIYEKEENYEKK</sequence>
<feature type="domain" description="HTH cro/C1-type" evidence="2">
    <location>
        <begin position="7"/>
        <end position="61"/>
    </location>
</feature>
<gene>
    <name evidence="3" type="ORF">HMPREF1052_1219</name>
</gene>
<dbReference type="GO" id="GO:0003677">
    <property type="term" value="F:DNA binding"/>
    <property type="evidence" value="ECO:0007669"/>
    <property type="project" value="UniProtKB-KW"/>
</dbReference>
<dbReference type="CDD" id="cd00093">
    <property type="entry name" value="HTH_XRE"/>
    <property type="match status" value="1"/>
</dbReference>
<dbReference type="Pfam" id="PF01381">
    <property type="entry name" value="HTH_3"/>
    <property type="match status" value="1"/>
</dbReference>
<evidence type="ECO:0000313" key="4">
    <source>
        <dbReference type="Proteomes" id="UP000006457"/>
    </source>
</evidence>
<keyword evidence="1 3" id="KW-0238">DNA-binding</keyword>
<keyword evidence="4" id="KW-1185">Reference proteome</keyword>
<reference evidence="3 4" key="1">
    <citation type="submission" date="2012-03" db="EMBL/GenBank/DDBJ databases">
        <authorList>
            <person name="Harkins D.M."/>
            <person name="Madupu R."/>
            <person name="Durkin A.S."/>
            <person name="Torralba M."/>
            <person name="Methe B."/>
            <person name="Sutton G.G."/>
            <person name="Nelson K.E."/>
        </authorList>
    </citation>
    <scope>NUCLEOTIDE SEQUENCE [LARGE SCALE GENOMIC DNA]</scope>
    <source>
        <strain evidence="3 4">CCUG 2042</strain>
    </source>
</reference>
<evidence type="ECO:0000313" key="3">
    <source>
        <dbReference type="EMBL" id="EIJ68092.1"/>
    </source>
</evidence>
<dbReference type="InterPro" id="IPR001387">
    <property type="entry name" value="Cro/C1-type_HTH"/>
</dbReference>
<dbReference type="SUPFAM" id="SSF47413">
    <property type="entry name" value="lambda repressor-like DNA-binding domains"/>
    <property type="match status" value="1"/>
</dbReference>
<organism evidence="3 4">
    <name type="scientific">Pasteurella bettyae CCUG 2042</name>
    <dbReference type="NCBI Taxonomy" id="1095749"/>
    <lineage>
        <taxon>Bacteria</taxon>
        <taxon>Pseudomonadati</taxon>
        <taxon>Pseudomonadota</taxon>
        <taxon>Gammaproteobacteria</taxon>
        <taxon>Pasteurellales</taxon>
        <taxon>Pasteurellaceae</taxon>
        <taxon>Pasteurella</taxon>
    </lineage>
</organism>
<dbReference type="SMART" id="SM00530">
    <property type="entry name" value="HTH_XRE"/>
    <property type="match status" value="1"/>
</dbReference>
<comment type="caution">
    <text evidence="3">The sequence shown here is derived from an EMBL/GenBank/DDBJ whole genome shotgun (WGS) entry which is preliminary data.</text>
</comment>
<dbReference type="PANTHER" id="PTHR46558:SF4">
    <property type="entry name" value="DNA-BIDING PHAGE PROTEIN"/>
    <property type="match status" value="1"/>
</dbReference>
<dbReference type="Gene3D" id="1.10.260.40">
    <property type="entry name" value="lambda repressor-like DNA-binding domains"/>
    <property type="match status" value="1"/>
</dbReference>
<dbReference type="eggNOG" id="COG1476">
    <property type="taxonomic scope" value="Bacteria"/>
</dbReference>
<name>I3D8P9_9PAST</name>
<dbReference type="AlphaFoldDB" id="I3D8P9"/>
<accession>I3D8P9</accession>
<dbReference type="PANTHER" id="PTHR46558">
    <property type="entry name" value="TRACRIPTIONAL REGULATORY PROTEIN-RELATED-RELATED"/>
    <property type="match status" value="1"/>
</dbReference>
<dbReference type="Proteomes" id="UP000006457">
    <property type="component" value="Unassembled WGS sequence"/>
</dbReference>
<dbReference type="OrthoDB" id="6240846at2"/>
<evidence type="ECO:0000256" key="1">
    <source>
        <dbReference type="ARBA" id="ARBA00023125"/>
    </source>
</evidence>
<dbReference type="InterPro" id="IPR010982">
    <property type="entry name" value="Lambda_DNA-bd_dom_sf"/>
</dbReference>
<dbReference type="EMBL" id="AJSX01000040">
    <property type="protein sequence ID" value="EIJ68092.1"/>
    <property type="molecule type" value="Genomic_DNA"/>
</dbReference>
<protein>
    <submittedName>
        <fullName evidence="3">DNA-binding helix-turn-helix protein</fullName>
    </submittedName>
</protein>